<protein>
    <submittedName>
        <fullName evidence="5">TetR/AcrR family transcriptional regulator</fullName>
    </submittedName>
</protein>
<feature type="region of interest" description="Disordered" evidence="3">
    <location>
        <begin position="194"/>
        <end position="213"/>
    </location>
</feature>
<organism evidence="5 6">
    <name type="scientific">Streptomyces prunicolor</name>
    <dbReference type="NCBI Taxonomy" id="67348"/>
    <lineage>
        <taxon>Bacteria</taxon>
        <taxon>Bacillati</taxon>
        <taxon>Actinomycetota</taxon>
        <taxon>Actinomycetes</taxon>
        <taxon>Kitasatosporales</taxon>
        <taxon>Streptomycetaceae</taxon>
        <taxon>Streptomyces</taxon>
    </lineage>
</organism>
<evidence type="ECO:0000256" key="1">
    <source>
        <dbReference type="ARBA" id="ARBA00023125"/>
    </source>
</evidence>
<comment type="caution">
    <text evidence="5">The sequence shown here is derived from an EMBL/GenBank/DDBJ whole genome shotgun (WGS) entry which is preliminary data.</text>
</comment>
<dbReference type="PANTHER" id="PTHR30055">
    <property type="entry name" value="HTH-TYPE TRANSCRIPTIONAL REGULATOR RUTR"/>
    <property type="match status" value="1"/>
</dbReference>
<feature type="DNA-binding region" description="H-T-H motif" evidence="2">
    <location>
        <begin position="30"/>
        <end position="49"/>
    </location>
</feature>
<evidence type="ECO:0000313" key="5">
    <source>
        <dbReference type="EMBL" id="MDV7222054.1"/>
    </source>
</evidence>
<dbReference type="Pfam" id="PF00440">
    <property type="entry name" value="TetR_N"/>
    <property type="match status" value="1"/>
</dbReference>
<dbReference type="PROSITE" id="PS50977">
    <property type="entry name" value="HTH_TETR_2"/>
    <property type="match status" value="1"/>
</dbReference>
<dbReference type="SUPFAM" id="SSF48498">
    <property type="entry name" value="Tetracyclin repressor-like, C-terminal domain"/>
    <property type="match status" value="1"/>
</dbReference>
<proteinExistence type="predicted"/>
<feature type="compositionally biased region" description="Basic and acidic residues" evidence="3">
    <location>
        <begin position="200"/>
        <end position="213"/>
    </location>
</feature>
<dbReference type="InterPro" id="IPR050109">
    <property type="entry name" value="HTH-type_TetR-like_transc_reg"/>
</dbReference>
<keyword evidence="1 2" id="KW-0238">DNA-binding</keyword>
<dbReference type="InterPro" id="IPR001647">
    <property type="entry name" value="HTH_TetR"/>
</dbReference>
<dbReference type="SUPFAM" id="SSF46689">
    <property type="entry name" value="Homeodomain-like"/>
    <property type="match status" value="1"/>
</dbReference>
<keyword evidence="6" id="KW-1185">Reference proteome</keyword>
<dbReference type="Proteomes" id="UP001187346">
    <property type="component" value="Unassembled WGS sequence"/>
</dbReference>
<dbReference type="EMBL" id="JAWMAJ010000204">
    <property type="protein sequence ID" value="MDV7222054.1"/>
    <property type="molecule type" value="Genomic_DNA"/>
</dbReference>
<dbReference type="InterPro" id="IPR009057">
    <property type="entry name" value="Homeodomain-like_sf"/>
</dbReference>
<dbReference type="PANTHER" id="PTHR30055:SF220">
    <property type="entry name" value="TETR-FAMILY REGULATORY PROTEIN"/>
    <property type="match status" value="1"/>
</dbReference>
<name>A0ABU4FND7_9ACTN</name>
<dbReference type="InterPro" id="IPR036271">
    <property type="entry name" value="Tet_transcr_reg_TetR-rel_C_sf"/>
</dbReference>
<evidence type="ECO:0000313" key="6">
    <source>
        <dbReference type="Proteomes" id="UP001187346"/>
    </source>
</evidence>
<gene>
    <name evidence="5" type="ORF">R5A26_39595</name>
</gene>
<reference evidence="5 6" key="1">
    <citation type="submission" date="2023-10" db="EMBL/GenBank/DDBJ databases">
        <title>Characterization of rhizosphere-enriched actinobacteria from wheat plants lab-grown on chernevaya soil.</title>
        <authorList>
            <person name="Tikhonova E.N."/>
            <person name="Konopkin A."/>
            <person name="Kravchenko I.K."/>
        </authorList>
    </citation>
    <scope>NUCLEOTIDE SEQUENCE [LARGE SCALE GENOMIC DNA]</scope>
    <source>
        <strain evidence="5 6">RR29</strain>
    </source>
</reference>
<dbReference type="RefSeq" id="WP_317775041.1">
    <property type="nucleotide sequence ID" value="NZ_JAWMAJ010000204.1"/>
</dbReference>
<accession>A0ABU4FND7</accession>
<evidence type="ECO:0000256" key="2">
    <source>
        <dbReference type="PROSITE-ProRule" id="PRU00335"/>
    </source>
</evidence>
<feature type="domain" description="HTH tetR-type" evidence="4">
    <location>
        <begin position="7"/>
        <end position="67"/>
    </location>
</feature>
<evidence type="ECO:0000256" key="3">
    <source>
        <dbReference type="SAM" id="MobiDB-lite"/>
    </source>
</evidence>
<dbReference type="Gene3D" id="1.10.357.10">
    <property type="entry name" value="Tetracycline Repressor, domain 2"/>
    <property type="match status" value="1"/>
</dbReference>
<sequence length="213" mass="22569">MLQNAAGDARERLLAAAFEIATRDGVDAVSTRAVRTAAGVQAPSPYHHFGDRSGLIRAVADAAFEEYFHRKDTATPVDDTDPRARVVAGRDAHIAFALAYQGLYPARYPTSGPLPSQVERSGALLRAGFDELEQAGALRPGITAALATNALRAALRGVAHAVAANPDNGDNDATSAVVRDALIHALVGDRAHNRLLADPAPDRARNRTMEQHP</sequence>
<evidence type="ECO:0000259" key="4">
    <source>
        <dbReference type="PROSITE" id="PS50977"/>
    </source>
</evidence>